<dbReference type="InterPro" id="IPR050055">
    <property type="entry name" value="EF-Tu_GTPase"/>
</dbReference>
<dbReference type="InterPro" id="IPR000795">
    <property type="entry name" value="T_Tr_GTP-bd_dom"/>
</dbReference>
<protein>
    <recommendedName>
        <fullName evidence="1">Tr-type G domain-containing protein</fullName>
    </recommendedName>
</protein>
<dbReference type="PROSITE" id="PS51722">
    <property type="entry name" value="G_TR_2"/>
    <property type="match status" value="1"/>
</dbReference>
<dbReference type="GO" id="GO:0003746">
    <property type="term" value="F:translation elongation factor activity"/>
    <property type="evidence" value="ECO:0007669"/>
    <property type="project" value="TreeGrafter"/>
</dbReference>
<name>A0A2C9LQ73_BIOGL</name>
<dbReference type="Pfam" id="PF00009">
    <property type="entry name" value="GTP_EFTU"/>
    <property type="match status" value="1"/>
</dbReference>
<accession>A0A2C9LQ73</accession>
<evidence type="ECO:0000313" key="2">
    <source>
        <dbReference type="EnsemblMetazoa" id="BGLB033568-PA"/>
    </source>
</evidence>
<reference evidence="2" key="1">
    <citation type="submission" date="2020-05" db="UniProtKB">
        <authorList>
            <consortium name="EnsemblMetazoa"/>
        </authorList>
    </citation>
    <scope>IDENTIFICATION</scope>
    <source>
        <strain evidence="2">BB02</strain>
    </source>
</reference>
<dbReference type="STRING" id="6526.A0A2C9LQ73"/>
<dbReference type="VEuPathDB" id="VectorBase:BGLB033568"/>
<feature type="domain" description="Tr-type G" evidence="1">
    <location>
        <begin position="148"/>
        <end position="279"/>
    </location>
</feature>
<dbReference type="OrthoDB" id="248233at2759"/>
<dbReference type="GO" id="GO:0005525">
    <property type="term" value="F:GTP binding"/>
    <property type="evidence" value="ECO:0007669"/>
    <property type="project" value="InterPro"/>
</dbReference>
<proteinExistence type="predicted"/>
<evidence type="ECO:0000313" key="3">
    <source>
        <dbReference type="Proteomes" id="UP000076420"/>
    </source>
</evidence>
<dbReference type="EnsemblMetazoa" id="BGLB033568-RA">
    <property type="protein sequence ID" value="BGLB033568-PA"/>
    <property type="gene ID" value="BGLB033568"/>
</dbReference>
<dbReference type="InterPro" id="IPR027417">
    <property type="entry name" value="P-loop_NTPase"/>
</dbReference>
<dbReference type="Proteomes" id="UP000076420">
    <property type="component" value="Unassembled WGS sequence"/>
</dbReference>
<dbReference type="VEuPathDB" id="VectorBase:BGLAX_048980"/>
<organism evidence="2 3">
    <name type="scientific">Biomphalaria glabrata</name>
    <name type="common">Bloodfluke planorb</name>
    <name type="synonym">Freshwater snail</name>
    <dbReference type="NCBI Taxonomy" id="6526"/>
    <lineage>
        <taxon>Eukaryota</taxon>
        <taxon>Metazoa</taxon>
        <taxon>Spiralia</taxon>
        <taxon>Lophotrochozoa</taxon>
        <taxon>Mollusca</taxon>
        <taxon>Gastropoda</taxon>
        <taxon>Heterobranchia</taxon>
        <taxon>Euthyneura</taxon>
        <taxon>Panpulmonata</taxon>
        <taxon>Hygrophila</taxon>
        <taxon>Lymnaeoidea</taxon>
        <taxon>Planorbidae</taxon>
        <taxon>Biomphalaria</taxon>
    </lineage>
</organism>
<dbReference type="PANTHER" id="PTHR43721:SF3">
    <property type="entry name" value="GTP-BINDING PROTEIN 2"/>
    <property type="match status" value="1"/>
</dbReference>
<dbReference type="AlphaFoldDB" id="A0A2C9LQ73"/>
<dbReference type="SUPFAM" id="SSF52540">
    <property type="entry name" value="P-loop containing nucleoside triphosphate hydrolases"/>
    <property type="match status" value="1"/>
</dbReference>
<dbReference type="KEGG" id="bgt:106076290"/>
<evidence type="ECO:0000259" key="1">
    <source>
        <dbReference type="PROSITE" id="PS51722"/>
    </source>
</evidence>
<dbReference type="Gene3D" id="3.40.50.300">
    <property type="entry name" value="P-loop containing nucleotide triphosphate hydrolases"/>
    <property type="match status" value="1"/>
</dbReference>
<dbReference type="GO" id="GO:0003924">
    <property type="term" value="F:GTPase activity"/>
    <property type="evidence" value="ECO:0007669"/>
    <property type="project" value="InterPro"/>
</dbReference>
<gene>
    <name evidence="2" type="primary">106076290</name>
</gene>
<dbReference type="PANTHER" id="PTHR43721">
    <property type="entry name" value="ELONGATION FACTOR TU-RELATED"/>
    <property type="match status" value="1"/>
</dbReference>
<sequence length="279" mass="31294">MNEYLTDMFGSDDSFCEKEISRISYQNGQNVMEELPANLPPEEEEGNVEYKLKLVKPSDFRMEHLVTQMKWRLEEGQGEAIYEIGVEDNGFLTGLSDTEMDASLSTLKKMADRLGASIEVLREKVTEVGERKRAMEVLVRKVPDDQQFIDLKLAVLGNVDVGKSTILGVLTQGELDNGRGRARLNLFRHLHEIQTGRTSSISYEILGFDGNGQVVNYSACRSIEEICERSSKLITLIDLAGHHKYLKTTIFGLTGNCPDFAMLVVSANTGIGNLRQFKY</sequence>